<organism evidence="1 2">
    <name type="scientific">Sesamum alatum</name>
    <dbReference type="NCBI Taxonomy" id="300844"/>
    <lineage>
        <taxon>Eukaryota</taxon>
        <taxon>Viridiplantae</taxon>
        <taxon>Streptophyta</taxon>
        <taxon>Embryophyta</taxon>
        <taxon>Tracheophyta</taxon>
        <taxon>Spermatophyta</taxon>
        <taxon>Magnoliopsida</taxon>
        <taxon>eudicotyledons</taxon>
        <taxon>Gunneridae</taxon>
        <taxon>Pentapetalae</taxon>
        <taxon>asterids</taxon>
        <taxon>lamiids</taxon>
        <taxon>Lamiales</taxon>
        <taxon>Pedaliaceae</taxon>
        <taxon>Sesamum</taxon>
    </lineage>
</organism>
<protein>
    <submittedName>
        <fullName evidence="1">Uncharacterized protein</fullName>
    </submittedName>
</protein>
<dbReference type="EMBL" id="JACGWO010000003">
    <property type="protein sequence ID" value="KAK4431225.1"/>
    <property type="molecule type" value="Genomic_DNA"/>
</dbReference>
<dbReference type="AlphaFoldDB" id="A0AAE2CQW7"/>
<evidence type="ECO:0000313" key="2">
    <source>
        <dbReference type="Proteomes" id="UP001293254"/>
    </source>
</evidence>
<accession>A0AAE2CQW7</accession>
<evidence type="ECO:0000313" key="1">
    <source>
        <dbReference type="EMBL" id="KAK4431225.1"/>
    </source>
</evidence>
<gene>
    <name evidence="1" type="ORF">Salat_0884600</name>
</gene>
<comment type="caution">
    <text evidence="1">The sequence shown here is derived from an EMBL/GenBank/DDBJ whole genome shotgun (WGS) entry which is preliminary data.</text>
</comment>
<sequence>MASLSIKTPRTIAQLRLRRALDRGDEPAAKGRERRPIERYRIKSAPECNRGAFSMMVDASNALDEDAQRAQNRSNELHTRRKGEAVISPTRDSVFEFGGERLTVSNRMPRRKRREAKVLNRECTKLKIQEGVERGTQIQCRLG</sequence>
<keyword evidence="2" id="KW-1185">Reference proteome</keyword>
<reference evidence="1" key="2">
    <citation type="journal article" date="2024" name="Plant">
        <title>Genomic evolution and insights into agronomic trait innovations of Sesamum species.</title>
        <authorList>
            <person name="Miao H."/>
            <person name="Wang L."/>
            <person name="Qu L."/>
            <person name="Liu H."/>
            <person name="Sun Y."/>
            <person name="Le M."/>
            <person name="Wang Q."/>
            <person name="Wei S."/>
            <person name="Zheng Y."/>
            <person name="Lin W."/>
            <person name="Duan Y."/>
            <person name="Cao H."/>
            <person name="Xiong S."/>
            <person name="Wang X."/>
            <person name="Wei L."/>
            <person name="Li C."/>
            <person name="Ma Q."/>
            <person name="Ju M."/>
            <person name="Zhao R."/>
            <person name="Li G."/>
            <person name="Mu C."/>
            <person name="Tian Q."/>
            <person name="Mei H."/>
            <person name="Zhang T."/>
            <person name="Gao T."/>
            <person name="Zhang H."/>
        </authorList>
    </citation>
    <scope>NUCLEOTIDE SEQUENCE</scope>
    <source>
        <strain evidence="1">3651</strain>
    </source>
</reference>
<dbReference type="Proteomes" id="UP001293254">
    <property type="component" value="Unassembled WGS sequence"/>
</dbReference>
<name>A0AAE2CQW7_9LAMI</name>
<reference evidence="1" key="1">
    <citation type="submission" date="2020-06" db="EMBL/GenBank/DDBJ databases">
        <authorList>
            <person name="Li T."/>
            <person name="Hu X."/>
            <person name="Zhang T."/>
            <person name="Song X."/>
            <person name="Zhang H."/>
            <person name="Dai N."/>
            <person name="Sheng W."/>
            <person name="Hou X."/>
            <person name="Wei L."/>
        </authorList>
    </citation>
    <scope>NUCLEOTIDE SEQUENCE</scope>
    <source>
        <strain evidence="1">3651</strain>
        <tissue evidence="1">Leaf</tissue>
    </source>
</reference>
<proteinExistence type="predicted"/>